<organism evidence="3 4">
    <name type="scientific">Dacryopinax primogenitus (strain DJM 731)</name>
    <name type="common">Brown rot fungus</name>
    <dbReference type="NCBI Taxonomy" id="1858805"/>
    <lineage>
        <taxon>Eukaryota</taxon>
        <taxon>Fungi</taxon>
        <taxon>Dikarya</taxon>
        <taxon>Basidiomycota</taxon>
        <taxon>Agaricomycotina</taxon>
        <taxon>Dacrymycetes</taxon>
        <taxon>Dacrymycetales</taxon>
        <taxon>Dacrymycetaceae</taxon>
        <taxon>Dacryopinax</taxon>
    </lineage>
</organism>
<feature type="compositionally biased region" description="Polar residues" evidence="1">
    <location>
        <begin position="18"/>
        <end position="41"/>
    </location>
</feature>
<evidence type="ECO:0000313" key="3">
    <source>
        <dbReference type="EMBL" id="EJT97914.1"/>
    </source>
</evidence>
<dbReference type="InterPro" id="IPR011009">
    <property type="entry name" value="Kinase-like_dom_sf"/>
</dbReference>
<dbReference type="EMBL" id="JH795875">
    <property type="protein sequence ID" value="EJT97914.1"/>
    <property type="molecule type" value="Genomic_DNA"/>
</dbReference>
<dbReference type="GeneID" id="63684300"/>
<dbReference type="Pfam" id="PF00069">
    <property type="entry name" value="Pkinase"/>
    <property type="match status" value="1"/>
</dbReference>
<dbReference type="AlphaFoldDB" id="M5FS21"/>
<dbReference type="GO" id="GO:0005524">
    <property type="term" value="F:ATP binding"/>
    <property type="evidence" value="ECO:0007669"/>
    <property type="project" value="InterPro"/>
</dbReference>
<dbReference type="Proteomes" id="UP000030653">
    <property type="component" value="Unassembled WGS sequence"/>
</dbReference>
<dbReference type="SMART" id="SM00220">
    <property type="entry name" value="S_TKc"/>
    <property type="match status" value="1"/>
</dbReference>
<dbReference type="STRING" id="1858805.M5FS21"/>
<feature type="domain" description="Protein kinase" evidence="2">
    <location>
        <begin position="61"/>
        <end position="376"/>
    </location>
</feature>
<dbReference type="OMA" id="ERCEDSI"/>
<gene>
    <name evidence="3" type="ORF">DACRYDRAFT_111434</name>
</gene>
<evidence type="ECO:0000256" key="1">
    <source>
        <dbReference type="SAM" id="MobiDB-lite"/>
    </source>
</evidence>
<accession>M5FS21</accession>
<dbReference type="GO" id="GO:0004672">
    <property type="term" value="F:protein kinase activity"/>
    <property type="evidence" value="ECO:0007669"/>
    <property type="project" value="InterPro"/>
</dbReference>
<evidence type="ECO:0000259" key="2">
    <source>
        <dbReference type="PROSITE" id="PS50011"/>
    </source>
</evidence>
<dbReference type="PROSITE" id="PS50011">
    <property type="entry name" value="PROTEIN_KINASE_DOM"/>
    <property type="match status" value="1"/>
</dbReference>
<dbReference type="HOGENOM" id="CLU_044121_0_0_1"/>
<keyword evidence="3" id="KW-0808">Transferase</keyword>
<dbReference type="OrthoDB" id="5987198at2759"/>
<name>M5FS21_DACPD</name>
<reference evidence="3 4" key="1">
    <citation type="journal article" date="2012" name="Science">
        <title>The Paleozoic origin of enzymatic lignin decomposition reconstructed from 31 fungal genomes.</title>
        <authorList>
            <person name="Floudas D."/>
            <person name="Binder M."/>
            <person name="Riley R."/>
            <person name="Barry K."/>
            <person name="Blanchette R.A."/>
            <person name="Henrissat B."/>
            <person name="Martinez A.T."/>
            <person name="Otillar R."/>
            <person name="Spatafora J.W."/>
            <person name="Yadav J.S."/>
            <person name="Aerts A."/>
            <person name="Benoit I."/>
            <person name="Boyd A."/>
            <person name="Carlson A."/>
            <person name="Copeland A."/>
            <person name="Coutinho P.M."/>
            <person name="de Vries R.P."/>
            <person name="Ferreira P."/>
            <person name="Findley K."/>
            <person name="Foster B."/>
            <person name="Gaskell J."/>
            <person name="Glotzer D."/>
            <person name="Gorecki P."/>
            <person name="Heitman J."/>
            <person name="Hesse C."/>
            <person name="Hori C."/>
            <person name="Igarashi K."/>
            <person name="Jurgens J.A."/>
            <person name="Kallen N."/>
            <person name="Kersten P."/>
            <person name="Kohler A."/>
            <person name="Kuees U."/>
            <person name="Kumar T.K.A."/>
            <person name="Kuo A."/>
            <person name="LaButti K."/>
            <person name="Larrondo L.F."/>
            <person name="Lindquist E."/>
            <person name="Ling A."/>
            <person name="Lombard V."/>
            <person name="Lucas S."/>
            <person name="Lundell T."/>
            <person name="Martin R."/>
            <person name="McLaughlin D.J."/>
            <person name="Morgenstern I."/>
            <person name="Morin E."/>
            <person name="Murat C."/>
            <person name="Nagy L.G."/>
            <person name="Nolan M."/>
            <person name="Ohm R.A."/>
            <person name="Patyshakuliyeva A."/>
            <person name="Rokas A."/>
            <person name="Ruiz-Duenas F.J."/>
            <person name="Sabat G."/>
            <person name="Salamov A."/>
            <person name="Samejima M."/>
            <person name="Schmutz J."/>
            <person name="Slot J.C."/>
            <person name="St John F."/>
            <person name="Stenlid J."/>
            <person name="Sun H."/>
            <person name="Sun S."/>
            <person name="Syed K."/>
            <person name="Tsang A."/>
            <person name="Wiebenga A."/>
            <person name="Young D."/>
            <person name="Pisabarro A."/>
            <person name="Eastwood D.C."/>
            <person name="Martin F."/>
            <person name="Cullen D."/>
            <person name="Grigoriev I.V."/>
            <person name="Hibbett D.S."/>
        </authorList>
    </citation>
    <scope>NUCLEOTIDE SEQUENCE [LARGE SCALE GENOMIC DNA]</scope>
    <source>
        <strain evidence="3 4">DJM-731 SS1</strain>
    </source>
</reference>
<evidence type="ECO:0000313" key="4">
    <source>
        <dbReference type="Proteomes" id="UP000030653"/>
    </source>
</evidence>
<keyword evidence="3" id="KW-0418">Kinase</keyword>
<protein>
    <submittedName>
        <fullName evidence="3">Kinase-like protein</fullName>
    </submittedName>
</protein>
<sequence length="410" mass="46984">MSSINAANDVLPGDPEGEQSNQSDRASEAASSTNHVNDPYSLTTAEKNWADMQKDLEKRGYMLRRRYHLGWVGSWVGTRKRPERCEDSIPITKHLILMDAVRMSDNRGVLLKLWNNNEQDGKELPILQYFSDPARSSDPNNHCVPLLGTLTIPGRSDLFECIIVEPLLRRGQEPPYLIAAEAMDFILQALEGLAYMHSHNVAHGDIHGGNIMIDPTNLYPNGFNGVVTFDLRRRFSEKGVKRLTRLEVPVKYYYIDFGSSVQFSSESERKPVRLTAAVYLPPEVKKDVDGFYDPFRADVYSLGLTIMREILRPELRFLIPPLKPMLQDNPDDRPTAQEMTDIFKETLKLVTKQQMRRRLTWTKEAGKLTIRFHAWCWKEYSKLLWQSYRHYVASYVTSSPGLLSSSEAKL</sequence>
<dbReference type="PANTHER" id="PTHR24362">
    <property type="entry name" value="SERINE/THREONINE-PROTEIN KINASE NEK"/>
    <property type="match status" value="1"/>
</dbReference>
<keyword evidence="4" id="KW-1185">Reference proteome</keyword>
<proteinExistence type="predicted"/>
<feature type="region of interest" description="Disordered" evidence="1">
    <location>
        <begin position="1"/>
        <end position="41"/>
    </location>
</feature>
<dbReference type="Gene3D" id="1.10.510.10">
    <property type="entry name" value="Transferase(Phosphotransferase) domain 1"/>
    <property type="match status" value="1"/>
</dbReference>
<dbReference type="RefSeq" id="XP_040624812.1">
    <property type="nucleotide sequence ID" value="XM_040769238.1"/>
</dbReference>
<dbReference type="SUPFAM" id="SSF56112">
    <property type="entry name" value="Protein kinase-like (PK-like)"/>
    <property type="match status" value="1"/>
</dbReference>
<dbReference type="PANTHER" id="PTHR24362:SF309">
    <property type="entry name" value="PROTEIN KINASE DOMAIN-CONTAINING PROTEIN"/>
    <property type="match status" value="1"/>
</dbReference>
<dbReference type="InterPro" id="IPR000719">
    <property type="entry name" value="Prot_kinase_dom"/>
</dbReference>